<keyword evidence="8" id="KW-1185">Reference proteome</keyword>
<comment type="caution">
    <text evidence="7">The sequence shown here is derived from an EMBL/GenBank/DDBJ whole genome shotgun (WGS) entry which is preliminary data.</text>
</comment>
<dbReference type="InterPro" id="IPR011057">
    <property type="entry name" value="Mss4-like_sf"/>
</dbReference>
<dbReference type="EMBL" id="QKVK01000007">
    <property type="protein sequence ID" value="PZF76117.1"/>
    <property type="molecule type" value="Genomic_DNA"/>
</dbReference>
<dbReference type="PANTHER" id="PTHR33337">
    <property type="entry name" value="GFA DOMAIN-CONTAINING PROTEIN"/>
    <property type="match status" value="1"/>
</dbReference>
<evidence type="ECO:0000313" key="7">
    <source>
        <dbReference type="EMBL" id="PZF76117.1"/>
    </source>
</evidence>
<dbReference type="InterPro" id="IPR006913">
    <property type="entry name" value="CENP-V/GFA"/>
</dbReference>
<sequence length="158" mass="17345">MTEVHTGGCQCGALRYRIEGPLGTAGFCHCRMCQKAFGSFGAPLVSVDPQRFRWTRGEPATFRSSPVVARGFCRDCGTPLFMLEDDYGPIELSIGSLDDPDAAAPDHVVGVESKLRWADALPDLPSKRTEDDRTPEDLTKLRSLQHPDHDTAEWPAKG</sequence>
<dbReference type="AlphaFoldDB" id="A0A2W2BJQ3"/>
<dbReference type="GO" id="GO:0016846">
    <property type="term" value="F:carbon-sulfur lyase activity"/>
    <property type="evidence" value="ECO:0007669"/>
    <property type="project" value="InterPro"/>
</dbReference>
<feature type="compositionally biased region" description="Basic and acidic residues" evidence="5">
    <location>
        <begin position="125"/>
        <end position="152"/>
    </location>
</feature>
<evidence type="ECO:0000313" key="8">
    <source>
        <dbReference type="Proteomes" id="UP000248795"/>
    </source>
</evidence>
<accession>A0A2W2BJQ3</accession>
<evidence type="ECO:0000259" key="6">
    <source>
        <dbReference type="PROSITE" id="PS51891"/>
    </source>
</evidence>
<dbReference type="Proteomes" id="UP000248795">
    <property type="component" value="Unassembled WGS sequence"/>
</dbReference>
<evidence type="ECO:0000256" key="2">
    <source>
        <dbReference type="ARBA" id="ARBA00022723"/>
    </source>
</evidence>
<dbReference type="Pfam" id="PF04828">
    <property type="entry name" value="GFA"/>
    <property type="match status" value="1"/>
</dbReference>
<dbReference type="RefSeq" id="WP_111199502.1">
    <property type="nucleotide sequence ID" value="NZ_QKVK01000007.1"/>
</dbReference>
<feature type="region of interest" description="Disordered" evidence="5">
    <location>
        <begin position="121"/>
        <end position="158"/>
    </location>
</feature>
<evidence type="ECO:0000256" key="3">
    <source>
        <dbReference type="ARBA" id="ARBA00022833"/>
    </source>
</evidence>
<dbReference type="PANTHER" id="PTHR33337:SF40">
    <property type="entry name" value="CENP-V_GFA DOMAIN-CONTAINING PROTEIN-RELATED"/>
    <property type="match status" value="1"/>
</dbReference>
<reference evidence="8" key="1">
    <citation type="submission" date="2018-06" db="EMBL/GenBank/DDBJ databases">
        <title>Aestuariibacter litoralis strain KCTC 52945T.</title>
        <authorList>
            <person name="Li X."/>
            <person name="Salam N."/>
            <person name="Li J.-L."/>
            <person name="Chen Y.-M."/>
            <person name="Yang Z.-W."/>
            <person name="Zhang L.-Y."/>
            <person name="Han M.-X."/>
            <person name="Xiao M."/>
            <person name="Li W.-J."/>
        </authorList>
    </citation>
    <scope>NUCLEOTIDE SEQUENCE [LARGE SCALE GENOMIC DNA]</scope>
    <source>
        <strain evidence="8">KCTC 52945</strain>
    </source>
</reference>
<dbReference type="GO" id="GO:0046872">
    <property type="term" value="F:metal ion binding"/>
    <property type="evidence" value="ECO:0007669"/>
    <property type="project" value="UniProtKB-KW"/>
</dbReference>
<evidence type="ECO:0000256" key="4">
    <source>
        <dbReference type="ARBA" id="ARBA00023239"/>
    </source>
</evidence>
<keyword evidence="2" id="KW-0479">Metal-binding</keyword>
<dbReference type="SUPFAM" id="SSF51316">
    <property type="entry name" value="Mss4-like"/>
    <property type="match status" value="1"/>
</dbReference>
<comment type="similarity">
    <text evidence="1">Belongs to the Gfa family.</text>
</comment>
<proteinExistence type="inferred from homology"/>
<gene>
    <name evidence="7" type="ORF">DK847_14710</name>
</gene>
<evidence type="ECO:0000256" key="5">
    <source>
        <dbReference type="SAM" id="MobiDB-lite"/>
    </source>
</evidence>
<organism evidence="7 8">
    <name type="scientific">Aestuariivirga litoralis</name>
    <dbReference type="NCBI Taxonomy" id="2650924"/>
    <lineage>
        <taxon>Bacteria</taxon>
        <taxon>Pseudomonadati</taxon>
        <taxon>Pseudomonadota</taxon>
        <taxon>Alphaproteobacteria</taxon>
        <taxon>Hyphomicrobiales</taxon>
        <taxon>Aestuariivirgaceae</taxon>
        <taxon>Aestuariivirga</taxon>
    </lineage>
</organism>
<dbReference type="PROSITE" id="PS51891">
    <property type="entry name" value="CENP_V_GFA"/>
    <property type="match status" value="1"/>
</dbReference>
<name>A0A2W2BJQ3_9HYPH</name>
<protein>
    <submittedName>
        <fullName evidence="7">GFA family protein</fullName>
    </submittedName>
</protein>
<keyword evidence="3" id="KW-0862">Zinc</keyword>
<feature type="domain" description="CENP-V/GFA" evidence="6">
    <location>
        <begin position="5"/>
        <end position="119"/>
    </location>
</feature>
<evidence type="ECO:0000256" key="1">
    <source>
        <dbReference type="ARBA" id="ARBA00005495"/>
    </source>
</evidence>
<dbReference type="Gene3D" id="3.90.1590.10">
    <property type="entry name" value="glutathione-dependent formaldehyde- activating enzyme (gfa)"/>
    <property type="match status" value="1"/>
</dbReference>
<keyword evidence="4" id="KW-0456">Lyase</keyword>